<feature type="domain" description="HTH araC/xylS-type" evidence="4">
    <location>
        <begin position="188"/>
        <end position="287"/>
    </location>
</feature>
<dbReference type="SUPFAM" id="SSF51182">
    <property type="entry name" value="RmlC-like cupins"/>
    <property type="match status" value="1"/>
</dbReference>
<evidence type="ECO:0000313" key="6">
    <source>
        <dbReference type="Proteomes" id="UP000199072"/>
    </source>
</evidence>
<gene>
    <name evidence="5" type="ORF">SAMN05216464_102351</name>
</gene>
<dbReference type="Gene3D" id="2.60.120.10">
    <property type="entry name" value="Jelly Rolls"/>
    <property type="match status" value="1"/>
</dbReference>
<dbReference type="EMBL" id="FNAI01000002">
    <property type="protein sequence ID" value="SDD71224.1"/>
    <property type="molecule type" value="Genomic_DNA"/>
</dbReference>
<keyword evidence="2" id="KW-0238">DNA-binding</keyword>
<dbReference type="SMART" id="SM00342">
    <property type="entry name" value="HTH_ARAC"/>
    <property type="match status" value="1"/>
</dbReference>
<dbReference type="PANTHER" id="PTHR43280">
    <property type="entry name" value="ARAC-FAMILY TRANSCRIPTIONAL REGULATOR"/>
    <property type="match status" value="1"/>
</dbReference>
<dbReference type="OrthoDB" id="9787988at2"/>
<dbReference type="InterPro" id="IPR018060">
    <property type="entry name" value="HTH_AraC"/>
</dbReference>
<dbReference type="RefSeq" id="WP_091146201.1">
    <property type="nucleotide sequence ID" value="NZ_FNAI01000002.1"/>
</dbReference>
<dbReference type="InterPro" id="IPR018062">
    <property type="entry name" value="HTH_AraC-typ_CS"/>
</dbReference>
<dbReference type="GO" id="GO:0043565">
    <property type="term" value="F:sequence-specific DNA binding"/>
    <property type="evidence" value="ECO:0007669"/>
    <property type="project" value="InterPro"/>
</dbReference>
<dbReference type="Proteomes" id="UP000199072">
    <property type="component" value="Unassembled WGS sequence"/>
</dbReference>
<keyword evidence="1" id="KW-0805">Transcription regulation</keyword>
<proteinExistence type="predicted"/>
<dbReference type="PANTHER" id="PTHR43280:SF2">
    <property type="entry name" value="HTH-TYPE TRANSCRIPTIONAL REGULATOR EXSA"/>
    <property type="match status" value="1"/>
</dbReference>
<keyword evidence="3" id="KW-0804">Transcription</keyword>
<dbReference type="InterPro" id="IPR003313">
    <property type="entry name" value="AraC-bd"/>
</dbReference>
<evidence type="ECO:0000259" key="4">
    <source>
        <dbReference type="PROSITE" id="PS01124"/>
    </source>
</evidence>
<dbReference type="InterPro" id="IPR011051">
    <property type="entry name" value="RmlC_Cupin_sf"/>
</dbReference>
<dbReference type="PROSITE" id="PS00041">
    <property type="entry name" value="HTH_ARAC_FAMILY_1"/>
    <property type="match status" value="1"/>
</dbReference>
<evidence type="ECO:0000256" key="2">
    <source>
        <dbReference type="ARBA" id="ARBA00023125"/>
    </source>
</evidence>
<reference evidence="5 6" key="1">
    <citation type="submission" date="2016-10" db="EMBL/GenBank/DDBJ databases">
        <authorList>
            <person name="de Groot N.N."/>
        </authorList>
    </citation>
    <scope>NUCLEOTIDE SEQUENCE [LARGE SCALE GENOMIC DNA]</scope>
    <source>
        <strain evidence="5 6">47C3B</strain>
    </source>
</reference>
<accession>A0A1G6WZJ6</accession>
<evidence type="ECO:0000313" key="5">
    <source>
        <dbReference type="EMBL" id="SDD71224.1"/>
    </source>
</evidence>
<evidence type="ECO:0000256" key="3">
    <source>
        <dbReference type="ARBA" id="ARBA00023163"/>
    </source>
</evidence>
<organism evidence="5 6">
    <name type="scientific">Mucilaginibacter pineti</name>
    <dbReference type="NCBI Taxonomy" id="1391627"/>
    <lineage>
        <taxon>Bacteria</taxon>
        <taxon>Pseudomonadati</taxon>
        <taxon>Bacteroidota</taxon>
        <taxon>Sphingobacteriia</taxon>
        <taxon>Sphingobacteriales</taxon>
        <taxon>Sphingobacteriaceae</taxon>
        <taxon>Mucilaginibacter</taxon>
    </lineage>
</organism>
<dbReference type="Gene3D" id="1.10.10.60">
    <property type="entry name" value="Homeodomain-like"/>
    <property type="match status" value="2"/>
</dbReference>
<dbReference type="STRING" id="1391627.SAMN05216464_102351"/>
<dbReference type="AlphaFoldDB" id="A0A1G6WZJ6"/>
<dbReference type="InterPro" id="IPR009057">
    <property type="entry name" value="Homeodomain-like_sf"/>
</dbReference>
<dbReference type="Pfam" id="PF02311">
    <property type="entry name" value="AraC_binding"/>
    <property type="match status" value="1"/>
</dbReference>
<evidence type="ECO:0000256" key="1">
    <source>
        <dbReference type="ARBA" id="ARBA00023015"/>
    </source>
</evidence>
<keyword evidence="6" id="KW-1185">Reference proteome</keyword>
<protein>
    <submittedName>
        <fullName evidence="5">Transcriptional regulator, AraC family</fullName>
    </submittedName>
</protein>
<dbReference type="SUPFAM" id="SSF46689">
    <property type="entry name" value="Homeodomain-like"/>
    <property type="match status" value="2"/>
</dbReference>
<dbReference type="InterPro" id="IPR014710">
    <property type="entry name" value="RmlC-like_jellyroll"/>
</dbReference>
<dbReference type="PROSITE" id="PS01124">
    <property type="entry name" value="HTH_ARAC_FAMILY_2"/>
    <property type="match status" value="1"/>
</dbReference>
<dbReference type="Pfam" id="PF12833">
    <property type="entry name" value="HTH_18"/>
    <property type="match status" value="1"/>
</dbReference>
<name>A0A1G6WZJ6_9SPHI</name>
<sequence>MKVLQFTIPVTHDKSVIAEKVSQSYHYPYLHRHKEVQITWIQRGEGTLIAGNNMHDYSAGDIFVLGANLPHVFKSNPEYFVPNSDKQVEALTIFFNPEGVLASMFDLPELKSSKMFLQQHQQGFKIPHAIADDITELMMGLKNSFGPDQLIQFLSLVKGLTNIKYKLDPLSSYGNLPGITENEGIRIGNIYNFIMQHYSEQITLEDVAKVAFMTPESFCRYFKKHTGHTFISFLNEIRVNEACKKLIAHKFESINTVAYKCGFKSITNFNRVFKFVIGNSPRGYLESYNNNLISLNRVAS</sequence>
<dbReference type="GO" id="GO:0003700">
    <property type="term" value="F:DNA-binding transcription factor activity"/>
    <property type="evidence" value="ECO:0007669"/>
    <property type="project" value="InterPro"/>
</dbReference>